<comment type="caution">
    <text evidence="1">The sequence shown here is derived from an EMBL/GenBank/DDBJ whole genome shotgun (WGS) entry which is preliminary data.</text>
</comment>
<accession>A0ACA9MQZ7</accession>
<reference evidence="1" key="1">
    <citation type="submission" date="2021-06" db="EMBL/GenBank/DDBJ databases">
        <authorList>
            <person name="Kallberg Y."/>
            <person name="Tangrot J."/>
            <person name="Rosling A."/>
        </authorList>
    </citation>
    <scope>NUCLEOTIDE SEQUENCE</scope>
    <source>
        <strain evidence="1">IL203A</strain>
    </source>
</reference>
<protein>
    <submittedName>
        <fullName evidence="1">6500_t:CDS:1</fullName>
    </submittedName>
</protein>
<dbReference type="EMBL" id="CAJVPU010010527">
    <property type="protein sequence ID" value="CAG8606404.1"/>
    <property type="molecule type" value="Genomic_DNA"/>
</dbReference>
<dbReference type="Proteomes" id="UP000789702">
    <property type="component" value="Unassembled WGS sequence"/>
</dbReference>
<organism evidence="1 2">
    <name type="scientific">Dentiscutata heterogama</name>
    <dbReference type="NCBI Taxonomy" id="1316150"/>
    <lineage>
        <taxon>Eukaryota</taxon>
        <taxon>Fungi</taxon>
        <taxon>Fungi incertae sedis</taxon>
        <taxon>Mucoromycota</taxon>
        <taxon>Glomeromycotina</taxon>
        <taxon>Glomeromycetes</taxon>
        <taxon>Diversisporales</taxon>
        <taxon>Gigasporaceae</taxon>
        <taxon>Dentiscutata</taxon>
    </lineage>
</organism>
<keyword evidence="2" id="KW-1185">Reference proteome</keyword>
<gene>
    <name evidence="1" type="ORF">DHETER_LOCUS7452</name>
</gene>
<sequence length="46" mass="5299">MNNEVQSLAMFFNSSDIDCFHIEYMKKELNLAGNAVTNYDGKPIRE</sequence>
<proteinExistence type="predicted"/>
<evidence type="ECO:0000313" key="2">
    <source>
        <dbReference type="Proteomes" id="UP000789702"/>
    </source>
</evidence>
<evidence type="ECO:0000313" key="1">
    <source>
        <dbReference type="EMBL" id="CAG8606404.1"/>
    </source>
</evidence>
<feature type="non-terminal residue" evidence="1">
    <location>
        <position position="46"/>
    </location>
</feature>
<name>A0ACA9MQZ7_9GLOM</name>